<evidence type="ECO:0000313" key="3">
    <source>
        <dbReference type="Proteomes" id="UP001168877"/>
    </source>
</evidence>
<keyword evidence="3" id="KW-1185">Reference proteome</keyword>
<dbReference type="Proteomes" id="UP001168877">
    <property type="component" value="Unassembled WGS sequence"/>
</dbReference>
<comment type="caution">
    <text evidence="2">The sequence shown here is derived from an EMBL/GenBank/DDBJ whole genome shotgun (WGS) entry which is preliminary data.</text>
</comment>
<evidence type="ECO:0000313" key="2">
    <source>
        <dbReference type="EMBL" id="KAK0583610.1"/>
    </source>
</evidence>
<reference evidence="2" key="2">
    <citation type="submission" date="2023-06" db="EMBL/GenBank/DDBJ databases">
        <authorList>
            <person name="Swenson N.G."/>
            <person name="Wegrzyn J.L."/>
            <person name="Mcevoy S.L."/>
        </authorList>
    </citation>
    <scope>NUCLEOTIDE SEQUENCE</scope>
    <source>
        <strain evidence="2">NS2018</strain>
        <tissue evidence="2">Leaf</tissue>
    </source>
</reference>
<feature type="compositionally biased region" description="Acidic residues" evidence="1">
    <location>
        <begin position="85"/>
        <end position="96"/>
    </location>
</feature>
<dbReference type="AlphaFoldDB" id="A0AA39S1Z4"/>
<feature type="region of interest" description="Disordered" evidence="1">
    <location>
        <begin position="13"/>
        <end position="52"/>
    </location>
</feature>
<proteinExistence type="predicted"/>
<feature type="compositionally biased region" description="Pro residues" evidence="1">
    <location>
        <begin position="33"/>
        <end position="46"/>
    </location>
</feature>
<reference evidence="2" key="1">
    <citation type="journal article" date="2022" name="Plant J.">
        <title>Strategies of tolerance reflected in two North American maple genomes.</title>
        <authorList>
            <person name="McEvoy S.L."/>
            <person name="Sezen U.U."/>
            <person name="Trouern-Trend A."/>
            <person name="McMahon S.M."/>
            <person name="Schaberg P.G."/>
            <person name="Yang J."/>
            <person name="Wegrzyn J.L."/>
            <person name="Swenson N.G."/>
        </authorList>
    </citation>
    <scope>NUCLEOTIDE SEQUENCE</scope>
    <source>
        <strain evidence="2">NS2018</strain>
    </source>
</reference>
<protein>
    <submittedName>
        <fullName evidence="2">Uncharacterized protein</fullName>
    </submittedName>
</protein>
<organism evidence="2 3">
    <name type="scientific">Acer saccharum</name>
    <name type="common">Sugar maple</name>
    <dbReference type="NCBI Taxonomy" id="4024"/>
    <lineage>
        <taxon>Eukaryota</taxon>
        <taxon>Viridiplantae</taxon>
        <taxon>Streptophyta</taxon>
        <taxon>Embryophyta</taxon>
        <taxon>Tracheophyta</taxon>
        <taxon>Spermatophyta</taxon>
        <taxon>Magnoliopsida</taxon>
        <taxon>eudicotyledons</taxon>
        <taxon>Gunneridae</taxon>
        <taxon>Pentapetalae</taxon>
        <taxon>rosids</taxon>
        <taxon>malvids</taxon>
        <taxon>Sapindales</taxon>
        <taxon>Sapindaceae</taxon>
        <taxon>Hippocastanoideae</taxon>
        <taxon>Acereae</taxon>
        <taxon>Acer</taxon>
    </lineage>
</organism>
<sequence length="96" mass="10612">MSHLLGELRRLGDYLTDLGGDPDAEFDTEPEHYTPPPAYEPGPSSHPHPFDPAAEFQMMLPYSPTALIPYPTPLSVAKPTRDQSDLDAIDFETSLD</sequence>
<name>A0AA39S1Z4_ACESA</name>
<gene>
    <name evidence="2" type="ORF">LWI29_000179</name>
</gene>
<dbReference type="EMBL" id="JAUESC010000383">
    <property type="protein sequence ID" value="KAK0583610.1"/>
    <property type="molecule type" value="Genomic_DNA"/>
</dbReference>
<accession>A0AA39S1Z4</accession>
<evidence type="ECO:0000256" key="1">
    <source>
        <dbReference type="SAM" id="MobiDB-lite"/>
    </source>
</evidence>
<feature type="region of interest" description="Disordered" evidence="1">
    <location>
        <begin position="76"/>
        <end position="96"/>
    </location>
</feature>